<evidence type="ECO:0000313" key="2">
    <source>
        <dbReference type="EMBL" id="KAH1058012.1"/>
    </source>
</evidence>
<evidence type="ECO:0000313" key="3">
    <source>
        <dbReference type="Proteomes" id="UP000828251"/>
    </source>
</evidence>
<reference evidence="2 3" key="1">
    <citation type="journal article" date="2021" name="Plant Biotechnol. J.">
        <title>Multi-omics assisted identification of the key and species-specific regulatory components of drought-tolerant mechanisms in Gossypium stocksii.</title>
        <authorList>
            <person name="Yu D."/>
            <person name="Ke L."/>
            <person name="Zhang D."/>
            <person name="Wu Y."/>
            <person name="Sun Y."/>
            <person name="Mei J."/>
            <person name="Sun J."/>
            <person name="Sun Y."/>
        </authorList>
    </citation>
    <scope>NUCLEOTIDE SEQUENCE [LARGE SCALE GENOMIC DNA]</scope>
    <source>
        <strain evidence="3">cv. E1</strain>
        <tissue evidence="2">Leaf</tissue>
    </source>
</reference>
<name>A0A9D3ZS42_9ROSI</name>
<dbReference type="EMBL" id="JAIQCV010000010">
    <property type="protein sequence ID" value="KAH1058012.1"/>
    <property type="molecule type" value="Genomic_DNA"/>
</dbReference>
<feature type="compositionally biased region" description="Basic residues" evidence="1">
    <location>
        <begin position="12"/>
        <end position="24"/>
    </location>
</feature>
<feature type="compositionally biased region" description="Acidic residues" evidence="1">
    <location>
        <begin position="93"/>
        <end position="111"/>
    </location>
</feature>
<keyword evidence="3" id="KW-1185">Reference proteome</keyword>
<organism evidence="2 3">
    <name type="scientific">Gossypium stocksii</name>
    <dbReference type="NCBI Taxonomy" id="47602"/>
    <lineage>
        <taxon>Eukaryota</taxon>
        <taxon>Viridiplantae</taxon>
        <taxon>Streptophyta</taxon>
        <taxon>Embryophyta</taxon>
        <taxon>Tracheophyta</taxon>
        <taxon>Spermatophyta</taxon>
        <taxon>Magnoliopsida</taxon>
        <taxon>eudicotyledons</taxon>
        <taxon>Gunneridae</taxon>
        <taxon>Pentapetalae</taxon>
        <taxon>rosids</taxon>
        <taxon>malvids</taxon>
        <taxon>Malvales</taxon>
        <taxon>Malvaceae</taxon>
        <taxon>Malvoideae</taxon>
        <taxon>Gossypium</taxon>
    </lineage>
</organism>
<dbReference type="AlphaFoldDB" id="A0A9D3ZS42"/>
<protein>
    <submittedName>
        <fullName evidence="2">Uncharacterized protein</fullName>
    </submittedName>
</protein>
<evidence type="ECO:0000256" key="1">
    <source>
        <dbReference type="SAM" id="MobiDB-lite"/>
    </source>
</evidence>
<dbReference type="Proteomes" id="UP000828251">
    <property type="component" value="Unassembled WGS sequence"/>
</dbReference>
<proteinExistence type="predicted"/>
<accession>A0A9D3ZS42</accession>
<sequence length="111" mass="12317">MPAKTDAQVTTPRHRYHNTKERSKKKYWNKTVCCVATPIYVATCEVIVGPSDVQCVDFDAPSHLTGAKLERLFLSDELAEACIVRTEKAVEGGDNEEEDIDADMDGADQNN</sequence>
<feature type="region of interest" description="Disordered" evidence="1">
    <location>
        <begin position="1"/>
        <end position="24"/>
    </location>
</feature>
<comment type="caution">
    <text evidence="2">The sequence shown here is derived from an EMBL/GenBank/DDBJ whole genome shotgun (WGS) entry which is preliminary data.</text>
</comment>
<feature type="region of interest" description="Disordered" evidence="1">
    <location>
        <begin position="89"/>
        <end position="111"/>
    </location>
</feature>
<gene>
    <name evidence="2" type="ORF">J1N35_036077</name>
</gene>